<proteinExistence type="predicted"/>
<reference evidence="2 3" key="3">
    <citation type="journal article" date="2013" name="Rice">
        <title>Improvement of the Oryza sativa Nipponbare reference genome using next generation sequence and optical map data.</title>
        <authorList>
            <person name="Kawahara Y."/>
            <person name="de la Bastide M."/>
            <person name="Hamilton J.P."/>
            <person name="Kanamori H."/>
            <person name="McCombie W.R."/>
            <person name="Ouyang S."/>
            <person name="Schwartz D.C."/>
            <person name="Tanaka T."/>
            <person name="Wu J."/>
            <person name="Zhou S."/>
            <person name="Childs K.L."/>
            <person name="Davidson R.M."/>
            <person name="Lin H."/>
            <person name="Quesada-Ocampo L."/>
            <person name="Vaillancourt B."/>
            <person name="Sakai H."/>
            <person name="Lee S.S."/>
            <person name="Kim J."/>
            <person name="Numa H."/>
            <person name="Itoh T."/>
            <person name="Buell C.R."/>
            <person name="Matsumoto T."/>
        </authorList>
    </citation>
    <scope>NUCLEOTIDE SEQUENCE [LARGE SCALE GENOMIC DNA]</scope>
    <source>
        <strain evidence="3">cv. Nipponbare</strain>
    </source>
</reference>
<keyword evidence="3" id="KW-1185">Reference proteome</keyword>
<feature type="compositionally biased region" description="Basic and acidic residues" evidence="1">
    <location>
        <begin position="7"/>
        <end position="16"/>
    </location>
</feature>
<accession>A0A0P0XBS2</accession>
<reference evidence="3" key="1">
    <citation type="journal article" date="2005" name="Nature">
        <title>The map-based sequence of the rice genome.</title>
        <authorList>
            <consortium name="International rice genome sequencing project (IRGSP)"/>
            <person name="Matsumoto T."/>
            <person name="Wu J."/>
            <person name="Kanamori H."/>
            <person name="Katayose Y."/>
            <person name="Fujisawa M."/>
            <person name="Namiki N."/>
            <person name="Mizuno H."/>
            <person name="Yamamoto K."/>
            <person name="Antonio B.A."/>
            <person name="Baba T."/>
            <person name="Sakata K."/>
            <person name="Nagamura Y."/>
            <person name="Aoki H."/>
            <person name="Arikawa K."/>
            <person name="Arita K."/>
            <person name="Bito T."/>
            <person name="Chiden Y."/>
            <person name="Fujitsuka N."/>
            <person name="Fukunaka R."/>
            <person name="Hamada M."/>
            <person name="Harada C."/>
            <person name="Hayashi A."/>
            <person name="Hijishita S."/>
            <person name="Honda M."/>
            <person name="Hosokawa S."/>
            <person name="Ichikawa Y."/>
            <person name="Idonuma A."/>
            <person name="Iijima M."/>
            <person name="Ikeda M."/>
            <person name="Ikeno M."/>
            <person name="Ito K."/>
            <person name="Ito S."/>
            <person name="Ito T."/>
            <person name="Ito Y."/>
            <person name="Ito Y."/>
            <person name="Iwabuchi A."/>
            <person name="Kamiya K."/>
            <person name="Karasawa W."/>
            <person name="Kurita K."/>
            <person name="Katagiri S."/>
            <person name="Kikuta A."/>
            <person name="Kobayashi H."/>
            <person name="Kobayashi N."/>
            <person name="Machita K."/>
            <person name="Maehara T."/>
            <person name="Masukawa M."/>
            <person name="Mizubayashi T."/>
            <person name="Mukai Y."/>
            <person name="Nagasaki H."/>
            <person name="Nagata Y."/>
            <person name="Naito S."/>
            <person name="Nakashima M."/>
            <person name="Nakama Y."/>
            <person name="Nakamichi Y."/>
            <person name="Nakamura M."/>
            <person name="Meguro A."/>
            <person name="Negishi M."/>
            <person name="Ohta I."/>
            <person name="Ohta T."/>
            <person name="Okamoto M."/>
            <person name="Ono N."/>
            <person name="Saji S."/>
            <person name="Sakaguchi M."/>
            <person name="Sakai K."/>
            <person name="Shibata M."/>
            <person name="Shimokawa T."/>
            <person name="Song J."/>
            <person name="Takazaki Y."/>
            <person name="Terasawa K."/>
            <person name="Tsugane M."/>
            <person name="Tsuji K."/>
            <person name="Ueda S."/>
            <person name="Waki K."/>
            <person name="Yamagata H."/>
            <person name="Yamamoto M."/>
            <person name="Yamamoto S."/>
            <person name="Yamane H."/>
            <person name="Yoshiki S."/>
            <person name="Yoshihara R."/>
            <person name="Yukawa K."/>
            <person name="Zhong H."/>
            <person name="Yano M."/>
            <person name="Yuan Q."/>
            <person name="Ouyang S."/>
            <person name="Liu J."/>
            <person name="Jones K.M."/>
            <person name="Gansberger K."/>
            <person name="Moffat K."/>
            <person name="Hill J."/>
            <person name="Bera J."/>
            <person name="Fadrosh D."/>
            <person name="Jin S."/>
            <person name="Johri S."/>
            <person name="Kim M."/>
            <person name="Overton L."/>
            <person name="Reardon M."/>
            <person name="Tsitrin T."/>
            <person name="Vuong H."/>
            <person name="Weaver B."/>
            <person name="Ciecko A."/>
            <person name="Tallon L."/>
            <person name="Jackson J."/>
            <person name="Pai G."/>
            <person name="Aken S.V."/>
            <person name="Utterback T."/>
            <person name="Reidmuller S."/>
            <person name="Feldblyum T."/>
            <person name="Hsiao J."/>
            <person name="Zismann V."/>
            <person name="Iobst S."/>
            <person name="de Vazeille A.R."/>
            <person name="Buell C.R."/>
            <person name="Ying K."/>
            <person name="Li Y."/>
            <person name="Lu T."/>
            <person name="Huang Y."/>
            <person name="Zhao Q."/>
            <person name="Feng Q."/>
            <person name="Zhang L."/>
            <person name="Zhu J."/>
            <person name="Weng Q."/>
            <person name="Mu J."/>
            <person name="Lu Y."/>
            <person name="Fan D."/>
            <person name="Liu Y."/>
            <person name="Guan J."/>
            <person name="Zhang Y."/>
            <person name="Yu S."/>
            <person name="Liu X."/>
            <person name="Zhang Y."/>
            <person name="Hong G."/>
            <person name="Han B."/>
            <person name="Choisne N."/>
            <person name="Demange N."/>
            <person name="Orjeda G."/>
            <person name="Samain S."/>
            <person name="Cattolico L."/>
            <person name="Pelletier E."/>
            <person name="Couloux A."/>
            <person name="Segurens B."/>
            <person name="Wincker P."/>
            <person name="D'Hont A."/>
            <person name="Scarpelli C."/>
            <person name="Weissenbach J."/>
            <person name="Salanoubat M."/>
            <person name="Quetier F."/>
            <person name="Yu Y."/>
            <person name="Kim H.R."/>
            <person name="Rambo T."/>
            <person name="Currie J."/>
            <person name="Collura K."/>
            <person name="Luo M."/>
            <person name="Yang T."/>
            <person name="Ammiraju J.S.S."/>
            <person name="Engler F."/>
            <person name="Soderlund C."/>
            <person name="Wing R.A."/>
            <person name="Palmer L.E."/>
            <person name="de la Bastide M."/>
            <person name="Spiegel L."/>
            <person name="Nascimento L."/>
            <person name="Zutavern T."/>
            <person name="O'Shaughnessy A."/>
            <person name="Dike S."/>
            <person name="Dedhia N."/>
            <person name="Preston R."/>
            <person name="Balija V."/>
            <person name="McCombie W.R."/>
            <person name="Chow T."/>
            <person name="Chen H."/>
            <person name="Chung M."/>
            <person name="Chen C."/>
            <person name="Shaw J."/>
            <person name="Wu H."/>
            <person name="Hsiao K."/>
            <person name="Chao Y."/>
            <person name="Chu M."/>
            <person name="Cheng C."/>
            <person name="Hour A."/>
            <person name="Lee P."/>
            <person name="Lin S."/>
            <person name="Lin Y."/>
            <person name="Liou J."/>
            <person name="Liu S."/>
            <person name="Hsing Y."/>
            <person name="Raghuvanshi S."/>
            <person name="Mohanty A."/>
            <person name="Bharti A.K."/>
            <person name="Gaur A."/>
            <person name="Gupta V."/>
            <person name="Kumar D."/>
            <person name="Ravi V."/>
            <person name="Vij S."/>
            <person name="Kapur A."/>
            <person name="Khurana P."/>
            <person name="Khurana P."/>
            <person name="Khurana J.P."/>
            <person name="Tyagi A.K."/>
            <person name="Gaikwad K."/>
            <person name="Singh A."/>
            <person name="Dalal V."/>
            <person name="Srivastava S."/>
            <person name="Dixit A."/>
            <person name="Pal A.K."/>
            <person name="Ghazi I.A."/>
            <person name="Yadav M."/>
            <person name="Pandit A."/>
            <person name="Bhargava A."/>
            <person name="Sureshbabu K."/>
            <person name="Batra K."/>
            <person name="Sharma T.R."/>
            <person name="Mohapatra T."/>
            <person name="Singh N.K."/>
            <person name="Messing J."/>
            <person name="Nelson A.B."/>
            <person name="Fuks G."/>
            <person name="Kavchok S."/>
            <person name="Keizer G."/>
            <person name="Linton E."/>
            <person name="Llaca V."/>
            <person name="Song R."/>
            <person name="Tanyolac B."/>
            <person name="Young S."/>
            <person name="Ho-Il K."/>
            <person name="Hahn J.H."/>
            <person name="Sangsakoo G."/>
            <person name="Vanavichit A."/>
            <person name="de Mattos Luiz.A.T."/>
            <person name="Zimmer P.D."/>
            <person name="Malone G."/>
            <person name="Dellagostin O."/>
            <person name="de Oliveira A.C."/>
            <person name="Bevan M."/>
            <person name="Bancroft I."/>
            <person name="Minx P."/>
            <person name="Cordum H."/>
            <person name="Wilson R."/>
            <person name="Cheng Z."/>
            <person name="Jin W."/>
            <person name="Jiang J."/>
            <person name="Leong S.A."/>
            <person name="Iwama H."/>
            <person name="Gojobori T."/>
            <person name="Itoh T."/>
            <person name="Niimura Y."/>
            <person name="Fujii Y."/>
            <person name="Habara T."/>
            <person name="Sakai H."/>
            <person name="Sato Y."/>
            <person name="Wilson G."/>
            <person name="Kumar K."/>
            <person name="McCouch S."/>
            <person name="Juretic N."/>
            <person name="Hoen D."/>
            <person name="Wright S."/>
            <person name="Bruskiewich R."/>
            <person name="Bureau T."/>
            <person name="Miyao A."/>
            <person name="Hirochika H."/>
            <person name="Nishikawa T."/>
            <person name="Kadowaki K."/>
            <person name="Sugiura M."/>
            <person name="Burr B."/>
            <person name="Sasaki T."/>
        </authorList>
    </citation>
    <scope>NUCLEOTIDE SEQUENCE [LARGE SCALE GENOMIC DNA]</scope>
    <source>
        <strain evidence="3">cv. Nipponbare</strain>
    </source>
</reference>
<protein>
    <submittedName>
        <fullName evidence="2">Os08g0140000 protein</fullName>
    </submittedName>
</protein>
<dbReference type="EMBL" id="AP014964">
    <property type="protein sequence ID" value="BAT03776.1"/>
    <property type="molecule type" value="Genomic_DNA"/>
</dbReference>
<organism evidence="2 3">
    <name type="scientific">Oryza sativa subsp. japonica</name>
    <name type="common">Rice</name>
    <dbReference type="NCBI Taxonomy" id="39947"/>
    <lineage>
        <taxon>Eukaryota</taxon>
        <taxon>Viridiplantae</taxon>
        <taxon>Streptophyta</taxon>
        <taxon>Embryophyta</taxon>
        <taxon>Tracheophyta</taxon>
        <taxon>Spermatophyta</taxon>
        <taxon>Magnoliopsida</taxon>
        <taxon>Liliopsida</taxon>
        <taxon>Poales</taxon>
        <taxon>Poaceae</taxon>
        <taxon>BOP clade</taxon>
        <taxon>Oryzoideae</taxon>
        <taxon>Oryzeae</taxon>
        <taxon>Oryzinae</taxon>
        <taxon>Oryza</taxon>
        <taxon>Oryza sativa</taxon>
    </lineage>
</organism>
<dbReference type="PaxDb" id="39947-A0A0P0XBS2"/>
<feature type="region of interest" description="Disordered" evidence="1">
    <location>
        <begin position="1"/>
        <end position="23"/>
    </location>
</feature>
<reference evidence="2 3" key="2">
    <citation type="journal article" date="2013" name="Plant Cell Physiol.">
        <title>Rice Annotation Project Database (RAP-DB): an integrative and interactive database for rice genomics.</title>
        <authorList>
            <person name="Sakai H."/>
            <person name="Lee S.S."/>
            <person name="Tanaka T."/>
            <person name="Numa H."/>
            <person name="Kim J."/>
            <person name="Kawahara Y."/>
            <person name="Wakimoto H."/>
            <person name="Yang C.C."/>
            <person name="Iwamoto M."/>
            <person name="Abe T."/>
            <person name="Yamada Y."/>
            <person name="Muto A."/>
            <person name="Inokuchi H."/>
            <person name="Ikemura T."/>
            <person name="Matsumoto T."/>
            <person name="Sasaki T."/>
            <person name="Itoh T."/>
        </authorList>
    </citation>
    <scope>NUCLEOTIDE SEQUENCE [LARGE SCALE GENOMIC DNA]</scope>
    <source>
        <strain evidence="3">cv. Nipponbare</strain>
    </source>
</reference>
<evidence type="ECO:0000256" key="1">
    <source>
        <dbReference type="SAM" id="MobiDB-lite"/>
    </source>
</evidence>
<gene>
    <name evidence="2" type="ordered locus">Os08g0140000</name>
    <name evidence="2" type="ORF">OSNPB_080140000</name>
</gene>
<sequence>MNGGARGADRLEERSFPRPVAAPPSAPAVAHHSFHAFSRWSFTCPCTPRSGLRRSSTAFFASRLNILATALSLPSLFDTTPSLSSRTSSSGQKLMSRRLRVGLRLKWTPTCSSSVADGTNSSSRCLLRPVLGGGGGSVPWRRLRWQTSIGCSARASPVIRGGSRVIDTNQSTMSLMTSSVCPSHGSNQIGSSMILDFLIDWSIPRCT</sequence>
<dbReference type="InParanoid" id="A0A0P0XBS2"/>
<name>A0A0P0XBS2_ORYSJ</name>
<evidence type="ECO:0000313" key="2">
    <source>
        <dbReference type="EMBL" id="BAT03776.1"/>
    </source>
</evidence>
<dbReference type="AlphaFoldDB" id="A0A0P0XBS2"/>
<evidence type="ECO:0000313" key="3">
    <source>
        <dbReference type="Proteomes" id="UP000059680"/>
    </source>
</evidence>
<dbReference type="Proteomes" id="UP000059680">
    <property type="component" value="Chromosome 8"/>
</dbReference>